<feature type="region of interest" description="Disordered" evidence="1">
    <location>
        <begin position="1"/>
        <end position="42"/>
    </location>
</feature>
<name>A0AAP0NHF8_9MAGN</name>
<dbReference type="Proteomes" id="UP001420932">
    <property type="component" value="Unassembled WGS sequence"/>
</dbReference>
<proteinExistence type="predicted"/>
<feature type="compositionally biased region" description="Low complexity" evidence="1">
    <location>
        <begin position="1"/>
        <end position="16"/>
    </location>
</feature>
<evidence type="ECO:0000313" key="3">
    <source>
        <dbReference type="Proteomes" id="UP001420932"/>
    </source>
</evidence>
<gene>
    <name evidence="2" type="ORF">Syun_024303</name>
</gene>
<comment type="caution">
    <text evidence="2">The sequence shown here is derived from an EMBL/GenBank/DDBJ whole genome shotgun (WGS) entry which is preliminary data.</text>
</comment>
<dbReference type="EMBL" id="JBBNAF010000010">
    <property type="protein sequence ID" value="KAK9108292.1"/>
    <property type="molecule type" value="Genomic_DNA"/>
</dbReference>
<keyword evidence="3" id="KW-1185">Reference proteome</keyword>
<dbReference type="AlphaFoldDB" id="A0AAP0NHF8"/>
<protein>
    <submittedName>
        <fullName evidence="2">Uncharacterized protein</fullName>
    </submittedName>
</protein>
<organism evidence="2 3">
    <name type="scientific">Stephania yunnanensis</name>
    <dbReference type="NCBI Taxonomy" id="152371"/>
    <lineage>
        <taxon>Eukaryota</taxon>
        <taxon>Viridiplantae</taxon>
        <taxon>Streptophyta</taxon>
        <taxon>Embryophyta</taxon>
        <taxon>Tracheophyta</taxon>
        <taxon>Spermatophyta</taxon>
        <taxon>Magnoliopsida</taxon>
        <taxon>Ranunculales</taxon>
        <taxon>Menispermaceae</taxon>
        <taxon>Menispermoideae</taxon>
        <taxon>Cissampelideae</taxon>
        <taxon>Stephania</taxon>
    </lineage>
</organism>
<evidence type="ECO:0000256" key="1">
    <source>
        <dbReference type="SAM" id="MobiDB-lite"/>
    </source>
</evidence>
<reference evidence="2 3" key="1">
    <citation type="submission" date="2024-01" db="EMBL/GenBank/DDBJ databases">
        <title>Genome assemblies of Stephania.</title>
        <authorList>
            <person name="Yang L."/>
        </authorList>
    </citation>
    <scope>NUCLEOTIDE SEQUENCE [LARGE SCALE GENOMIC DNA]</scope>
    <source>
        <strain evidence="2">YNDBR</strain>
        <tissue evidence="2">Leaf</tissue>
    </source>
</reference>
<sequence length="64" mass="6840">MYQGASTTTSSSASAGKGAGACSCRTRPRRVSTARRGFHDEPRKDGDWRLPLIWNASTSLLVGV</sequence>
<accession>A0AAP0NHF8</accession>
<evidence type="ECO:0000313" key="2">
    <source>
        <dbReference type="EMBL" id="KAK9108292.1"/>
    </source>
</evidence>